<evidence type="ECO:0000313" key="2">
    <source>
        <dbReference type="EMBL" id="KGO51097.1"/>
    </source>
</evidence>
<dbReference type="VEuPathDB" id="FungiDB:PEXP_056620"/>
<dbReference type="STRING" id="27334.A0A0A2IVM0"/>
<protein>
    <submittedName>
        <fullName evidence="2">Uncharacterized protein</fullName>
    </submittedName>
</protein>
<organism evidence="2 3">
    <name type="scientific">Penicillium expansum</name>
    <name type="common">Blue mold rot fungus</name>
    <dbReference type="NCBI Taxonomy" id="27334"/>
    <lineage>
        <taxon>Eukaryota</taxon>
        <taxon>Fungi</taxon>
        <taxon>Dikarya</taxon>
        <taxon>Ascomycota</taxon>
        <taxon>Pezizomycotina</taxon>
        <taxon>Eurotiomycetes</taxon>
        <taxon>Eurotiomycetidae</taxon>
        <taxon>Eurotiales</taxon>
        <taxon>Aspergillaceae</taxon>
        <taxon>Penicillium</taxon>
    </lineage>
</organism>
<feature type="chain" id="PRO_5009752484" evidence="1">
    <location>
        <begin position="23"/>
        <end position="324"/>
    </location>
</feature>
<evidence type="ECO:0000256" key="1">
    <source>
        <dbReference type="SAM" id="SignalP"/>
    </source>
</evidence>
<dbReference type="GeneID" id="27682332"/>
<keyword evidence="3" id="KW-1185">Reference proteome</keyword>
<dbReference type="HOGENOM" id="CLU_072870_0_0_1"/>
<dbReference type="AlphaFoldDB" id="A0A0A2IVM0"/>
<dbReference type="OrthoDB" id="4154404at2759"/>
<dbReference type="EMBL" id="JQFZ01000310">
    <property type="protein sequence ID" value="KGO51097.1"/>
    <property type="molecule type" value="Genomic_DNA"/>
</dbReference>
<comment type="caution">
    <text evidence="2">The sequence shown here is derived from an EMBL/GenBank/DDBJ whole genome shotgun (WGS) entry which is preliminary data.</text>
</comment>
<keyword evidence="1" id="KW-0732">Signal</keyword>
<accession>A0A0A2IVM0</accession>
<feature type="signal peptide" evidence="1">
    <location>
        <begin position="1"/>
        <end position="22"/>
    </location>
</feature>
<name>A0A0A2IVM0_PENEN</name>
<sequence>MIQLKPSTFTLVLSLFLSSTLAKDGELSSSLVGCNEVSCPKKGSDDRCTVEENTFLGIGLSRIPDVPSSLEGFSLVKGVNVSAALAGKENDQATRPFKSFYYLGTPSDVETKDLSGCVVVFHDAPSKKFDGPELEGNHNGTDIRAASGTCSDVIDKTCIEKLTEKASKLGEETNGNVCTALERELKETSLDECDGFAGKGSNLGNFTVKSLDDFNAVKNSSDCWPIQPKSDQLVEIASITTLKNYSAQALLEEVYKITPVLTVFARNGNSSLVNQTASQLTCSKVVTEEDASDDKDSSENTAVAIKASGFAASIAVLTGVFALL</sequence>
<dbReference type="RefSeq" id="XP_016594106.1">
    <property type="nucleotide sequence ID" value="XM_016746912.1"/>
</dbReference>
<dbReference type="PhylomeDB" id="A0A0A2IVM0"/>
<evidence type="ECO:0000313" key="3">
    <source>
        <dbReference type="Proteomes" id="UP000030143"/>
    </source>
</evidence>
<proteinExistence type="predicted"/>
<reference evidence="2 3" key="1">
    <citation type="journal article" date="2015" name="Mol. Plant Microbe Interact.">
        <title>Genome, transcriptome, and functional analyses of Penicillium expansum provide new insights into secondary metabolism and pathogenicity.</title>
        <authorList>
            <person name="Ballester A.R."/>
            <person name="Marcet-Houben M."/>
            <person name="Levin E."/>
            <person name="Sela N."/>
            <person name="Selma-Lazaro C."/>
            <person name="Carmona L."/>
            <person name="Wisniewski M."/>
            <person name="Droby S."/>
            <person name="Gonzalez-Candelas L."/>
            <person name="Gabaldon T."/>
        </authorList>
    </citation>
    <scope>NUCLEOTIDE SEQUENCE [LARGE SCALE GENOMIC DNA]</scope>
    <source>
        <strain evidence="2 3">MD-8</strain>
    </source>
</reference>
<dbReference type="Proteomes" id="UP000030143">
    <property type="component" value="Unassembled WGS sequence"/>
</dbReference>
<gene>
    <name evidence="2" type="ORF">PEX2_096420</name>
</gene>